<dbReference type="CDD" id="cd05013">
    <property type="entry name" value="SIS_RpiR"/>
    <property type="match status" value="1"/>
</dbReference>
<dbReference type="InterPro" id="IPR046348">
    <property type="entry name" value="SIS_dom_sf"/>
</dbReference>
<keyword evidence="7" id="KW-1185">Reference proteome</keyword>
<dbReference type="SUPFAM" id="SSF46689">
    <property type="entry name" value="Homeodomain-like"/>
    <property type="match status" value="1"/>
</dbReference>
<dbReference type="GO" id="GO:1901135">
    <property type="term" value="P:carbohydrate derivative metabolic process"/>
    <property type="evidence" value="ECO:0007669"/>
    <property type="project" value="InterPro"/>
</dbReference>
<comment type="caution">
    <text evidence="6">The sequence shown here is derived from an EMBL/GenBank/DDBJ whole genome shotgun (WGS) entry which is preliminary data.</text>
</comment>
<feature type="domain" description="HTH rpiR-type" evidence="4">
    <location>
        <begin position="4"/>
        <end position="80"/>
    </location>
</feature>
<dbReference type="InterPro" id="IPR036388">
    <property type="entry name" value="WH-like_DNA-bd_sf"/>
</dbReference>
<dbReference type="InterPro" id="IPR035472">
    <property type="entry name" value="RpiR-like_SIS"/>
</dbReference>
<name>D0GPL3_9FUSO</name>
<dbReference type="PANTHER" id="PTHR30514:SF1">
    <property type="entry name" value="HTH-TYPE TRANSCRIPTIONAL REGULATOR HEXR-RELATED"/>
    <property type="match status" value="1"/>
</dbReference>
<dbReference type="InterPro" id="IPR009057">
    <property type="entry name" value="Homeodomain-like_sf"/>
</dbReference>
<accession>D0GPL3</accession>
<evidence type="ECO:0000313" key="6">
    <source>
        <dbReference type="EMBL" id="EEY33951.1"/>
    </source>
</evidence>
<dbReference type="PANTHER" id="PTHR30514">
    <property type="entry name" value="GLUCOKINASE"/>
    <property type="match status" value="1"/>
</dbReference>
<evidence type="ECO:0000313" key="7">
    <source>
        <dbReference type="Proteomes" id="UP000004226"/>
    </source>
</evidence>
<evidence type="ECO:0000259" key="4">
    <source>
        <dbReference type="PROSITE" id="PS51071"/>
    </source>
</evidence>
<gene>
    <name evidence="6" type="ORF">HMPREF0554_0047</name>
</gene>
<dbReference type="RefSeq" id="WP_006808404.1">
    <property type="nucleotide sequence ID" value="NZ_ADAD01000195.1"/>
</dbReference>
<dbReference type="GO" id="GO:0097367">
    <property type="term" value="F:carbohydrate derivative binding"/>
    <property type="evidence" value="ECO:0007669"/>
    <property type="project" value="InterPro"/>
</dbReference>
<proteinExistence type="predicted"/>
<dbReference type="InterPro" id="IPR047640">
    <property type="entry name" value="RpiR-like"/>
</dbReference>
<evidence type="ECO:0000256" key="1">
    <source>
        <dbReference type="ARBA" id="ARBA00023015"/>
    </source>
</evidence>
<dbReference type="InterPro" id="IPR000281">
    <property type="entry name" value="HTH_RpiR"/>
</dbReference>
<keyword evidence="1" id="KW-0805">Transcription regulation</keyword>
<dbReference type="Pfam" id="PF01380">
    <property type="entry name" value="SIS"/>
    <property type="match status" value="1"/>
</dbReference>
<feature type="domain" description="SIS" evidence="5">
    <location>
        <begin position="124"/>
        <end position="264"/>
    </location>
</feature>
<dbReference type="Gene3D" id="3.40.50.10490">
    <property type="entry name" value="Glucose-6-phosphate isomerase like protein, domain 1"/>
    <property type="match status" value="1"/>
</dbReference>
<evidence type="ECO:0000256" key="3">
    <source>
        <dbReference type="ARBA" id="ARBA00023163"/>
    </source>
</evidence>
<dbReference type="SUPFAM" id="SSF53697">
    <property type="entry name" value="SIS domain"/>
    <property type="match status" value="1"/>
</dbReference>
<dbReference type="Pfam" id="PF01418">
    <property type="entry name" value="HTH_6"/>
    <property type="match status" value="1"/>
</dbReference>
<organism evidence="6 7">
    <name type="scientific">Pseudoleptotrichia goodfellowii F0264</name>
    <dbReference type="NCBI Taxonomy" id="596323"/>
    <lineage>
        <taxon>Bacteria</taxon>
        <taxon>Fusobacteriati</taxon>
        <taxon>Fusobacteriota</taxon>
        <taxon>Fusobacteriia</taxon>
        <taxon>Fusobacteriales</taxon>
        <taxon>Leptotrichiaceae</taxon>
        <taxon>Pseudoleptotrichia</taxon>
    </lineage>
</organism>
<dbReference type="InterPro" id="IPR001347">
    <property type="entry name" value="SIS_dom"/>
</dbReference>
<dbReference type="EMBL" id="ADAD01000195">
    <property type="protein sequence ID" value="EEY33951.1"/>
    <property type="molecule type" value="Genomic_DNA"/>
</dbReference>
<dbReference type="Proteomes" id="UP000004226">
    <property type="component" value="Unassembled WGS sequence"/>
</dbReference>
<keyword evidence="2" id="KW-0238">DNA-binding</keyword>
<dbReference type="GO" id="GO:0003700">
    <property type="term" value="F:DNA-binding transcription factor activity"/>
    <property type="evidence" value="ECO:0007669"/>
    <property type="project" value="InterPro"/>
</dbReference>
<reference evidence="6 7" key="1">
    <citation type="submission" date="2009-10" db="EMBL/GenBank/DDBJ databases">
        <authorList>
            <person name="Harkins D.M."/>
            <person name="Madupu R."/>
            <person name="Durkin A.S."/>
            <person name="Torralba M."/>
            <person name="Methe B."/>
            <person name="Sutton G.G."/>
            <person name="Strausberg R.L."/>
            <person name="Nelson K.E."/>
        </authorList>
    </citation>
    <scope>NUCLEOTIDE SEQUENCE [LARGE SCALE GENOMIC DNA]</scope>
    <source>
        <strain evidence="6 7">F0264</strain>
    </source>
</reference>
<sequence length="285" mass="32253">MKEKNMKFTIKTIYNDLSKKEKLIADYILKNINKSTNLTIADLAENIGVVNSTIFSFTKKLGFKGFREFRDSLLRDQFNSNINVHEKISKNDSITSIIEKVFNSNIKSLEDTKKIAEKKSFSTALKILTQVDIVHFFGVGGSSVIAHDAYHKFLRSPLKCRFDSDFHLQLMQASLLTKNDCAFIISHSGMTKESIEIADIAKERKAKIIVLTSYPLSILAKKADITFISTAEEIEYRSEALSSRIAQLSILDTIFILVMLNNPTKTQISLNKIRTTIAKTKRKGE</sequence>
<dbReference type="Gene3D" id="1.10.10.10">
    <property type="entry name" value="Winged helix-like DNA-binding domain superfamily/Winged helix DNA-binding domain"/>
    <property type="match status" value="1"/>
</dbReference>
<dbReference type="PROSITE" id="PS51071">
    <property type="entry name" value="HTH_RPIR"/>
    <property type="match status" value="1"/>
</dbReference>
<protein>
    <submittedName>
        <fullName evidence="6">SIS domain protein</fullName>
    </submittedName>
</protein>
<dbReference type="AlphaFoldDB" id="D0GPL3"/>
<dbReference type="GO" id="GO:0003677">
    <property type="term" value="F:DNA binding"/>
    <property type="evidence" value="ECO:0007669"/>
    <property type="project" value="UniProtKB-KW"/>
</dbReference>
<dbReference type="PROSITE" id="PS51464">
    <property type="entry name" value="SIS"/>
    <property type="match status" value="1"/>
</dbReference>
<keyword evidence="3" id="KW-0804">Transcription</keyword>
<evidence type="ECO:0000259" key="5">
    <source>
        <dbReference type="PROSITE" id="PS51464"/>
    </source>
</evidence>
<dbReference type="eggNOG" id="COG1737">
    <property type="taxonomic scope" value="Bacteria"/>
</dbReference>
<evidence type="ECO:0000256" key="2">
    <source>
        <dbReference type="ARBA" id="ARBA00023125"/>
    </source>
</evidence>